<keyword evidence="2 7" id="KW-0813">Transport</keyword>
<dbReference type="PANTHER" id="PTHR30151:SF20">
    <property type="entry name" value="ABC TRANSPORTER PERMEASE PROTEIN HI_0355-RELATED"/>
    <property type="match status" value="1"/>
</dbReference>
<keyword evidence="4 7" id="KW-0812">Transmembrane</keyword>
<gene>
    <name evidence="10" type="ORF">MU0053_003143</name>
</gene>
<evidence type="ECO:0000256" key="1">
    <source>
        <dbReference type="ARBA" id="ARBA00004651"/>
    </source>
</evidence>
<feature type="transmembrane region" description="Helical" evidence="7">
    <location>
        <begin position="95"/>
        <end position="114"/>
    </location>
</feature>
<protein>
    <submittedName>
        <fullName evidence="10">ABC transporter permease</fullName>
    </submittedName>
</protein>
<keyword evidence="6 7" id="KW-0472">Membrane</keyword>
<dbReference type="PANTHER" id="PTHR30151">
    <property type="entry name" value="ALKANE SULFONATE ABC TRANSPORTER-RELATED, MEMBRANE SUBUNIT"/>
    <property type="match status" value="1"/>
</dbReference>
<proteinExistence type="inferred from homology"/>
<dbReference type="CDD" id="cd06261">
    <property type="entry name" value="TM_PBP2"/>
    <property type="match status" value="1"/>
</dbReference>
<evidence type="ECO:0000256" key="7">
    <source>
        <dbReference type="RuleBase" id="RU363032"/>
    </source>
</evidence>
<feature type="transmembrane region" description="Helical" evidence="7">
    <location>
        <begin position="126"/>
        <end position="147"/>
    </location>
</feature>
<keyword evidence="3" id="KW-1003">Cell membrane</keyword>
<dbReference type="SUPFAM" id="SSF161098">
    <property type="entry name" value="MetI-like"/>
    <property type="match status" value="1"/>
</dbReference>
<organism evidence="10 11">
    <name type="scientific">[Mycobacterium] burgundiense</name>
    <dbReference type="NCBI Taxonomy" id="3064286"/>
    <lineage>
        <taxon>Bacteria</taxon>
        <taxon>Bacillati</taxon>
        <taxon>Actinomycetota</taxon>
        <taxon>Actinomycetes</taxon>
        <taxon>Mycobacteriales</taxon>
        <taxon>Mycobacteriaceae</taxon>
        <taxon>Mycolicibacterium</taxon>
    </lineage>
</organism>
<keyword evidence="11" id="KW-1185">Reference proteome</keyword>
<dbReference type="RefSeq" id="WP_308478558.1">
    <property type="nucleotide sequence ID" value="NZ_OY726397.1"/>
</dbReference>
<evidence type="ECO:0000256" key="4">
    <source>
        <dbReference type="ARBA" id="ARBA00022692"/>
    </source>
</evidence>
<feature type="compositionally biased region" description="Low complexity" evidence="8">
    <location>
        <begin position="12"/>
        <end position="23"/>
    </location>
</feature>
<feature type="compositionally biased region" description="Polar residues" evidence="8">
    <location>
        <begin position="1"/>
        <end position="10"/>
    </location>
</feature>
<evidence type="ECO:0000313" key="11">
    <source>
        <dbReference type="Proteomes" id="UP001190465"/>
    </source>
</evidence>
<dbReference type="InterPro" id="IPR035906">
    <property type="entry name" value="MetI-like_sf"/>
</dbReference>
<dbReference type="EMBL" id="OY726397">
    <property type="protein sequence ID" value="CAJ1506254.1"/>
    <property type="molecule type" value="Genomic_DNA"/>
</dbReference>
<evidence type="ECO:0000256" key="6">
    <source>
        <dbReference type="ARBA" id="ARBA00023136"/>
    </source>
</evidence>
<accession>A0ABM9LX92</accession>
<dbReference type="InterPro" id="IPR000515">
    <property type="entry name" value="MetI-like"/>
</dbReference>
<comment type="subcellular location">
    <subcellularLocation>
        <location evidence="1 7">Cell membrane</location>
        <topology evidence="1 7">Multi-pass membrane protein</topology>
    </subcellularLocation>
</comment>
<evidence type="ECO:0000259" key="9">
    <source>
        <dbReference type="PROSITE" id="PS50928"/>
    </source>
</evidence>
<dbReference type="Proteomes" id="UP001190465">
    <property type="component" value="Chromosome"/>
</dbReference>
<feature type="region of interest" description="Disordered" evidence="8">
    <location>
        <begin position="1"/>
        <end position="26"/>
    </location>
</feature>
<evidence type="ECO:0000313" key="10">
    <source>
        <dbReference type="EMBL" id="CAJ1506254.1"/>
    </source>
</evidence>
<feature type="transmembrane region" description="Helical" evidence="7">
    <location>
        <begin position="34"/>
        <end position="55"/>
    </location>
</feature>
<comment type="similarity">
    <text evidence="7">Belongs to the binding-protein-dependent transport system permease family.</text>
</comment>
<dbReference type="Gene3D" id="1.10.3720.10">
    <property type="entry name" value="MetI-like"/>
    <property type="match status" value="1"/>
</dbReference>
<reference evidence="10 11" key="1">
    <citation type="submission" date="2023-08" db="EMBL/GenBank/DDBJ databases">
        <authorList>
            <person name="Folkvardsen B D."/>
            <person name="Norman A."/>
        </authorList>
    </citation>
    <scope>NUCLEOTIDE SEQUENCE [LARGE SCALE GENOMIC DNA]</scope>
    <source>
        <strain evidence="10 11">Mu0053</strain>
    </source>
</reference>
<sequence length="289" mass="30758">MAVTASTRAQTPAGGPAARPVAPRARRTFSPRRTAASVWRPLILVIALVAGWWAVTEAQLVAPYILPSPADTWNAAADNVGYLAQHTWVTTWETVAGFVIAAVLGVFMAVVMVYSTSLEKTVYPLILFAQVIPKIAVAPLFIVWLGFGPSPKILVAVLMAFFPIVISGLAGMRSVDPEILELTSTMGASRFKTFCKVRLPAALPQLMSGLKVAATLAVTGAVVGEFVGANEGLGYVILQANGNIDTAMLFAALIIMSMLGILMFAIIEIAERLLIPWHSSRRIVNSAAV</sequence>
<dbReference type="PROSITE" id="PS50928">
    <property type="entry name" value="ABC_TM1"/>
    <property type="match status" value="1"/>
</dbReference>
<feature type="transmembrane region" description="Helical" evidence="7">
    <location>
        <begin position="153"/>
        <end position="172"/>
    </location>
</feature>
<feature type="domain" description="ABC transmembrane type-1" evidence="9">
    <location>
        <begin position="87"/>
        <end position="267"/>
    </location>
</feature>
<evidence type="ECO:0000256" key="2">
    <source>
        <dbReference type="ARBA" id="ARBA00022448"/>
    </source>
</evidence>
<dbReference type="Pfam" id="PF00528">
    <property type="entry name" value="BPD_transp_1"/>
    <property type="match status" value="1"/>
</dbReference>
<name>A0ABM9LX92_9MYCO</name>
<evidence type="ECO:0000256" key="5">
    <source>
        <dbReference type="ARBA" id="ARBA00022989"/>
    </source>
</evidence>
<evidence type="ECO:0000256" key="3">
    <source>
        <dbReference type="ARBA" id="ARBA00022475"/>
    </source>
</evidence>
<feature type="transmembrane region" description="Helical" evidence="7">
    <location>
        <begin position="247"/>
        <end position="267"/>
    </location>
</feature>
<keyword evidence="5 7" id="KW-1133">Transmembrane helix</keyword>
<feature type="transmembrane region" description="Helical" evidence="7">
    <location>
        <begin position="206"/>
        <end position="227"/>
    </location>
</feature>
<evidence type="ECO:0000256" key="8">
    <source>
        <dbReference type="SAM" id="MobiDB-lite"/>
    </source>
</evidence>